<dbReference type="OrthoDB" id="181895at2157"/>
<dbReference type="GeneID" id="56033789"/>
<evidence type="ECO:0000313" key="2">
    <source>
        <dbReference type="Proteomes" id="UP000509241"/>
    </source>
</evidence>
<gene>
    <name evidence="1" type="ORF">HYG82_10820</name>
</gene>
<dbReference type="Proteomes" id="UP000509241">
    <property type="component" value="Chromosome"/>
</dbReference>
<dbReference type="KEGG" id="haly:HYG82_10820"/>
<dbReference type="RefSeq" id="WP_179261054.1">
    <property type="nucleotide sequence ID" value="NZ_CP058601.1"/>
</dbReference>
<dbReference type="EMBL" id="CP058601">
    <property type="protein sequence ID" value="QLG49319.1"/>
    <property type="molecule type" value="Genomic_DNA"/>
</dbReference>
<accession>A0A7D5KJB6</accession>
<keyword evidence="2" id="KW-1185">Reference proteome</keyword>
<name>A0A7D5KJB6_9EURY</name>
<evidence type="ECO:0000313" key="1">
    <source>
        <dbReference type="EMBL" id="QLG49319.1"/>
    </source>
</evidence>
<organism evidence="1 2">
    <name type="scientific">Natrinema halophilum</name>
    <dbReference type="NCBI Taxonomy" id="1699371"/>
    <lineage>
        <taxon>Archaea</taxon>
        <taxon>Methanobacteriati</taxon>
        <taxon>Methanobacteriota</taxon>
        <taxon>Stenosarchaea group</taxon>
        <taxon>Halobacteria</taxon>
        <taxon>Halobacteriales</taxon>
        <taxon>Natrialbaceae</taxon>
        <taxon>Natrinema</taxon>
    </lineage>
</organism>
<reference evidence="1 2" key="1">
    <citation type="submission" date="2020-07" db="EMBL/GenBank/DDBJ databases">
        <authorList>
            <person name="Cui H."/>
        </authorList>
    </citation>
    <scope>NUCLEOTIDE SEQUENCE [LARGE SCALE GENOMIC DNA]</scope>
    <source>
        <strain evidence="1 2">YPL8</strain>
    </source>
</reference>
<dbReference type="AlphaFoldDB" id="A0A7D5KJB6"/>
<sequence length="282" mass="30214">MFSILETQGYSHVLGERLTNVQTATDKNALLGITGANDTSITPTFTNNTNRHMDVTLDSAEAIELDVGNDGNWVSPPTSFPLVAGESKEVNIRYLGVCTSAGWATVDITGGLADGSGNTVGSVHLSRDFKISEAGQVQFTGTAKSAGSSGKYEFEIENTGCSDVTWTGVGINETTTGADYVSGKGSLFNKNTKQELVTDQIPIDSGNPESDTRRDFNQSVQLLRNDPMRFEFREFMQTASGNGKGNKDSKVDMQGEDIRITLYLSDGSSAIVKLCLGTCDFN</sequence>
<proteinExistence type="predicted"/>
<protein>
    <submittedName>
        <fullName evidence="1">Uncharacterized protein</fullName>
    </submittedName>
</protein>